<evidence type="ECO:0008006" key="4">
    <source>
        <dbReference type="Google" id="ProtNLM"/>
    </source>
</evidence>
<evidence type="ECO:0000256" key="1">
    <source>
        <dbReference type="SAM" id="SignalP"/>
    </source>
</evidence>
<keyword evidence="1" id="KW-0732">Signal</keyword>
<name>A0A976FN17_BRELC</name>
<dbReference type="AlphaFoldDB" id="A0A976FN17"/>
<feature type="chain" id="PRO_5038092525" description="Secreted RxLR effector" evidence="1">
    <location>
        <begin position="21"/>
        <end position="774"/>
    </location>
</feature>
<comment type="caution">
    <text evidence="2">The sequence shown here is derived from an EMBL/GenBank/DDBJ whole genome shotgun (WGS) entry which is preliminary data.</text>
</comment>
<gene>
    <name evidence="2" type="ORF">CCR75_002357</name>
</gene>
<evidence type="ECO:0000313" key="2">
    <source>
        <dbReference type="EMBL" id="TDH69758.1"/>
    </source>
</evidence>
<reference evidence="2 3" key="1">
    <citation type="journal article" date="2021" name="Genome Biol.">
        <title>AFLAP: assembly-free linkage analysis pipeline using k-mers from genome sequencing data.</title>
        <authorList>
            <person name="Fletcher K."/>
            <person name="Zhang L."/>
            <person name="Gil J."/>
            <person name="Han R."/>
            <person name="Cavanaugh K."/>
            <person name="Michelmore R."/>
        </authorList>
    </citation>
    <scope>NUCLEOTIDE SEQUENCE [LARGE SCALE GENOMIC DNA]</scope>
    <source>
        <strain evidence="2 3">SF5</strain>
    </source>
</reference>
<dbReference type="KEGG" id="blac:94346125"/>
<evidence type="ECO:0000313" key="3">
    <source>
        <dbReference type="Proteomes" id="UP000294530"/>
    </source>
</evidence>
<dbReference type="Proteomes" id="UP000294530">
    <property type="component" value="Unassembled WGS sequence"/>
</dbReference>
<proteinExistence type="predicted"/>
<feature type="signal peptide" evidence="1">
    <location>
        <begin position="1"/>
        <end position="20"/>
    </location>
</feature>
<dbReference type="EMBL" id="SHOA02000007">
    <property type="protein sequence ID" value="TDH69758.1"/>
    <property type="molecule type" value="Genomic_DNA"/>
</dbReference>
<sequence>MRINFVPLIVTALIVAGADSALVPPATASNLRNALDAHSNVQSPAAPCADNRVRNEADERMENMISPLKKIFQPSQSKLKKLLAKVVEADNFWAEPIYVDELNQLVQEHKMGSRSLRNDLFASWEKSGLSFEDMQHELQHTKPMLSIKDLTILHDYFRHVYTKRNPILNASKGNKIHKYIILLVDAQRKSDTKNLATANLNDLLATLKFHRVTVSEAFKLLYYGKSASDVIQSQYLTVLEQYITLLYKPTTLLKTLASHFGEASVAEALEMVSRTRVDLQDFVTKLQSEQFATWDKLCNPGGGRYSKAIRDVVSGFDDLLNLKSALLENPRFLALWKYIKRARVSGDSLSLMETVTTGMDETIMYLSILADAAEHLSSRKLAIELQNEGIADLVNKYDDPVKFFRQLKLGTKPVEALQSKNFWIFQRYLEAKNVQDPHMTILEALVGCYREIPVAKALGTASKDMQKLIRLLRAKLFSWWFQTRHYSPSIVVRMYDLEKNGINEASYTILKGYTSYFNAKQKVEDNFIATLENGMGGKKKLARVLNSQSNGDRSSKALLKMLFEGLATSHANVIKDLQIGSTVENIVLSDDFWMLEEYVAALKRSRDVDTTPVALLIKFFDNSIVAEGLAQLGKMDIKKERVHQLQRDQFAMWLKDLSWVKAQFTTTRMNMRFRLLSIDFCNSLTEFLKSCENASKFDTIMMALTENLDMYLTFVAEAIKAEKGLLAKQLKKMLILYWMKQKKNFESVKELVTSVEEGLKNSILEKYRLELRKS</sequence>
<organism evidence="2 3">
    <name type="scientific">Bremia lactucae</name>
    <name type="common">Lettuce downy mildew</name>
    <dbReference type="NCBI Taxonomy" id="4779"/>
    <lineage>
        <taxon>Eukaryota</taxon>
        <taxon>Sar</taxon>
        <taxon>Stramenopiles</taxon>
        <taxon>Oomycota</taxon>
        <taxon>Peronosporomycetes</taxon>
        <taxon>Peronosporales</taxon>
        <taxon>Peronosporaceae</taxon>
        <taxon>Bremia</taxon>
    </lineage>
</organism>
<accession>A0A976FN17</accession>
<dbReference type="RefSeq" id="XP_067819257.1">
    <property type="nucleotide sequence ID" value="XM_067960454.1"/>
</dbReference>
<protein>
    <recommendedName>
        <fullName evidence="4">Secreted RxLR effector</fullName>
    </recommendedName>
</protein>
<dbReference type="GeneID" id="94346125"/>
<keyword evidence="3" id="KW-1185">Reference proteome</keyword>